<dbReference type="SUPFAM" id="SSF53448">
    <property type="entry name" value="Nucleotide-diphospho-sugar transferases"/>
    <property type="match status" value="1"/>
</dbReference>
<keyword evidence="3" id="KW-0808">Transferase</keyword>
<dbReference type="AlphaFoldDB" id="A0AAU8ICG9"/>
<dbReference type="CDD" id="cd00761">
    <property type="entry name" value="Glyco_tranf_GTA_type"/>
    <property type="match status" value="1"/>
</dbReference>
<dbReference type="EC" id="2.4.-.-" evidence="3"/>
<evidence type="ECO:0000256" key="1">
    <source>
        <dbReference type="ARBA" id="ARBA00006739"/>
    </source>
</evidence>
<dbReference type="Pfam" id="PF00535">
    <property type="entry name" value="Glycos_transf_2"/>
    <property type="match status" value="1"/>
</dbReference>
<dbReference type="InterPro" id="IPR029044">
    <property type="entry name" value="Nucleotide-diphossugar_trans"/>
</dbReference>
<keyword evidence="3" id="KW-0328">Glycosyltransferase</keyword>
<evidence type="ECO:0000313" key="3">
    <source>
        <dbReference type="EMBL" id="XCJ15902.1"/>
    </source>
</evidence>
<dbReference type="GO" id="GO:0016758">
    <property type="term" value="F:hexosyltransferase activity"/>
    <property type="evidence" value="ECO:0007669"/>
    <property type="project" value="UniProtKB-ARBA"/>
</dbReference>
<organism evidence="3">
    <name type="scientific">Sporolactobacillus sp. Y61</name>
    <dbReference type="NCBI Taxonomy" id="3160863"/>
    <lineage>
        <taxon>Bacteria</taxon>
        <taxon>Bacillati</taxon>
        <taxon>Bacillota</taxon>
        <taxon>Bacilli</taxon>
        <taxon>Bacillales</taxon>
        <taxon>Sporolactobacillaceae</taxon>
        <taxon>Sporolactobacillus</taxon>
    </lineage>
</organism>
<dbReference type="PANTHER" id="PTHR22916">
    <property type="entry name" value="GLYCOSYLTRANSFERASE"/>
    <property type="match status" value="1"/>
</dbReference>
<dbReference type="InterPro" id="IPR001173">
    <property type="entry name" value="Glyco_trans_2-like"/>
</dbReference>
<name>A0AAU8ICG9_9BACL</name>
<accession>A0AAU8ICG9</accession>
<gene>
    <name evidence="3" type="ORF">ABNN70_09240</name>
</gene>
<dbReference type="EMBL" id="CP159510">
    <property type="protein sequence ID" value="XCJ15902.1"/>
    <property type="molecule type" value="Genomic_DNA"/>
</dbReference>
<protein>
    <submittedName>
        <fullName evidence="3">Glycosyltransferase</fullName>
        <ecNumber evidence="3">2.4.-.-</ecNumber>
    </submittedName>
</protein>
<evidence type="ECO:0000259" key="2">
    <source>
        <dbReference type="Pfam" id="PF00535"/>
    </source>
</evidence>
<proteinExistence type="inferred from homology"/>
<dbReference type="RefSeq" id="WP_353947632.1">
    <property type="nucleotide sequence ID" value="NZ_CP159510.1"/>
</dbReference>
<sequence length="534" mass="62485">MSLPKISVIVPIYNVQRYLKACLNALAKQSYNNIEVIMVNDGSTDNSGKIMHHYAKRYTHFFAHDKRNGGLGQARNYGLQFVSGKYIAFVDSDDLVTPHAYEKMVSTIEKTQSDMVIGHVTRFNSYKKFPSGLHQLVFKKKSLKDHITRNHDLVYDTTAWNKLYRRSFWEANHFSFPEGMLYEDIPVTFPAHYLAHSVDVLDDVVYLWRYRNFSSPSITQDRTDIKNLEDRLKAIDSVNHFFETHDIDDDLRSAMDFKLLKIDLLLYLNRLDLCGEDFVNLFFEKVNQYLNVIPERVLLQLPPVDRIKYYYVKKRDKQRLFEVLSYAKSGAFRRQKPIKRKGHYYFSSPLSNPLPDHYLIMDQQMTAVRTLKRIRWKKHTLSISGGAYIKSVDLTDRSDVAMIFSLVNDATEEKYPIDKTRLTKTWRNTLSAAIGGRLSHPHIDFVYNYNWSGYTLNISFDQLPFSTLPEGIYYLRGTINAEDLSRSFRAGRLKWRNRTLMARDVGQRMVQIHFSGNGDMYFRVYHGQRVQPDA</sequence>
<comment type="similarity">
    <text evidence="1">Belongs to the glycosyltransferase 2 family.</text>
</comment>
<reference evidence="3" key="1">
    <citation type="submission" date="2024-06" db="EMBL/GenBank/DDBJ databases">
        <authorList>
            <person name="Fan A."/>
            <person name="Zhang F.Y."/>
            <person name="Zhang L."/>
        </authorList>
    </citation>
    <scope>NUCLEOTIDE SEQUENCE</scope>
    <source>
        <strain evidence="3">Y61</strain>
    </source>
</reference>
<dbReference type="Gene3D" id="3.90.550.10">
    <property type="entry name" value="Spore Coat Polysaccharide Biosynthesis Protein SpsA, Chain A"/>
    <property type="match status" value="1"/>
</dbReference>
<feature type="domain" description="Glycosyltransferase 2-like" evidence="2">
    <location>
        <begin position="7"/>
        <end position="167"/>
    </location>
</feature>
<dbReference type="PANTHER" id="PTHR22916:SF3">
    <property type="entry name" value="UDP-GLCNAC:BETAGAL BETA-1,3-N-ACETYLGLUCOSAMINYLTRANSFERASE-LIKE PROTEIN 1"/>
    <property type="match status" value="1"/>
</dbReference>